<feature type="compositionally biased region" description="Polar residues" evidence="1">
    <location>
        <begin position="458"/>
        <end position="475"/>
    </location>
</feature>
<evidence type="ECO:0000256" key="1">
    <source>
        <dbReference type="SAM" id="MobiDB-lite"/>
    </source>
</evidence>
<feature type="region of interest" description="Disordered" evidence="1">
    <location>
        <begin position="19"/>
        <end position="176"/>
    </location>
</feature>
<feature type="region of interest" description="Disordered" evidence="1">
    <location>
        <begin position="182"/>
        <end position="201"/>
    </location>
</feature>
<organism evidence="2 3">
    <name type="scientific">Vanrija pseudolonga</name>
    <dbReference type="NCBI Taxonomy" id="143232"/>
    <lineage>
        <taxon>Eukaryota</taxon>
        <taxon>Fungi</taxon>
        <taxon>Dikarya</taxon>
        <taxon>Basidiomycota</taxon>
        <taxon>Agaricomycotina</taxon>
        <taxon>Tremellomycetes</taxon>
        <taxon>Trichosporonales</taxon>
        <taxon>Trichosporonaceae</taxon>
        <taxon>Vanrija</taxon>
    </lineage>
</organism>
<dbReference type="GeneID" id="87804075"/>
<feature type="compositionally biased region" description="Low complexity" evidence="1">
    <location>
        <begin position="40"/>
        <end position="58"/>
    </location>
</feature>
<keyword evidence="3" id="KW-1185">Reference proteome</keyword>
<gene>
    <name evidence="2" type="ORF">LOC62_01G000817</name>
</gene>
<evidence type="ECO:0000313" key="3">
    <source>
        <dbReference type="Proteomes" id="UP000827549"/>
    </source>
</evidence>
<protein>
    <submittedName>
        <fullName evidence="2">Uncharacterized protein</fullName>
    </submittedName>
</protein>
<feature type="compositionally biased region" description="Basic and acidic residues" evidence="1">
    <location>
        <begin position="28"/>
        <end position="39"/>
    </location>
</feature>
<accession>A0AAF0XZR0</accession>
<dbReference type="EMBL" id="CP086714">
    <property type="protein sequence ID" value="WOO77225.1"/>
    <property type="molecule type" value="Genomic_DNA"/>
</dbReference>
<reference evidence="2" key="1">
    <citation type="submission" date="2023-10" db="EMBL/GenBank/DDBJ databases">
        <authorList>
            <person name="Noh H."/>
        </authorList>
    </citation>
    <scope>NUCLEOTIDE SEQUENCE</scope>
    <source>
        <strain evidence="2">DUCC4014</strain>
    </source>
</reference>
<feature type="compositionally biased region" description="Polar residues" evidence="1">
    <location>
        <begin position="106"/>
        <end position="131"/>
    </location>
</feature>
<dbReference type="Proteomes" id="UP000827549">
    <property type="component" value="Chromosome 1"/>
</dbReference>
<feature type="region of interest" description="Disordered" evidence="1">
    <location>
        <begin position="430"/>
        <end position="496"/>
    </location>
</feature>
<name>A0AAF0XZR0_9TREE</name>
<sequence length="636" mass="63949">MGSDVNALALELGGTLAAVKNLDLSNSTKHDDKGDDESPKTPTAKRPPAMAMATPKAASDPNDADDEAGVGGAVTPNEEDEQGGAVTRWLMGGPFGDGAAAAGAMSSPSRSGLSRTASHATTDTDLTSPSAAGNKRATSRARSSSLESYVSGYSPRLVPSTTPASPPADLWRPFTRDPADSTWHGYAPSSPSTMSSTDLAHPTHPGIDAVLGLRHWSAHASERDAPAHSVTDAASESSAGGLPAHIAWTAGVGRVPRASISTARPPESTAASPLIRAEDDTVHHEQLQLHELGVDAAAARGETPRADALGALRALSARPALAPLWAEIAASAARCSEIIDDAVLASAGVLPPVPDAGSGQSYDPGARAVFRLLSRLPADAGISSSDVAVLPADLASVSAWSVASDASGSAGSATDTATDATATDITTDSAVTATSTDSASDTAATDIATDNSTDPAGPTSTGLNSTTLPLNSTDYNTTRNATHHANNGTHHGNATAPLLNSTNATGNGAHLAPLVWESIVPVGNVLCGASFSNVSDTCCAASKGRVGLQAIPAQWPDGSNSTGVQHTCLIPAAGRDDAALQAAAAKFANCARYQSNQLAVSCSVSTEPRVAAAGRRRAALAVGVLAWALAATVVAL</sequence>
<dbReference type="AlphaFoldDB" id="A0AAF0XZR0"/>
<feature type="compositionally biased region" description="Low complexity" evidence="1">
    <location>
        <begin position="476"/>
        <end position="496"/>
    </location>
</feature>
<feature type="compositionally biased region" description="Low complexity" evidence="1">
    <location>
        <begin position="143"/>
        <end position="154"/>
    </location>
</feature>
<evidence type="ECO:0000313" key="2">
    <source>
        <dbReference type="EMBL" id="WOO77225.1"/>
    </source>
</evidence>
<feature type="compositionally biased region" description="Polar residues" evidence="1">
    <location>
        <begin position="189"/>
        <end position="198"/>
    </location>
</feature>
<feature type="region of interest" description="Disordered" evidence="1">
    <location>
        <begin position="220"/>
        <end position="239"/>
    </location>
</feature>
<proteinExistence type="predicted"/>
<feature type="compositionally biased region" description="Low complexity" evidence="1">
    <location>
        <begin position="430"/>
        <end position="454"/>
    </location>
</feature>
<dbReference type="RefSeq" id="XP_062623257.1">
    <property type="nucleotide sequence ID" value="XM_062767273.1"/>
</dbReference>